<dbReference type="OrthoDB" id="5732969at2"/>
<dbReference type="STRING" id="1058.SAMN05421783_12332"/>
<dbReference type="AlphaFoldDB" id="A0A1H3B793"/>
<evidence type="ECO:0000313" key="2">
    <source>
        <dbReference type="Proteomes" id="UP000198816"/>
    </source>
</evidence>
<dbReference type="EMBL" id="FNNZ01000023">
    <property type="protein sequence ID" value="SDX37816.1"/>
    <property type="molecule type" value="Genomic_DNA"/>
</dbReference>
<reference evidence="2" key="1">
    <citation type="submission" date="2016-10" db="EMBL/GenBank/DDBJ databases">
        <authorList>
            <person name="Varghese N."/>
            <person name="Submissions S."/>
        </authorList>
    </citation>
    <scope>NUCLEOTIDE SEQUENCE [LARGE SCALE GENOMIC DNA]</scope>
    <source>
        <strain evidence="2">DSM 217</strain>
    </source>
</reference>
<evidence type="ECO:0000313" key="1">
    <source>
        <dbReference type="EMBL" id="SDX37816.1"/>
    </source>
</evidence>
<dbReference type="RefSeq" id="WP_093036252.1">
    <property type="nucleotide sequence ID" value="NZ_FNNZ01000023.1"/>
</dbReference>
<dbReference type="Proteomes" id="UP000198816">
    <property type="component" value="Unassembled WGS sequence"/>
</dbReference>
<name>A0A1H3B793_THIRO</name>
<gene>
    <name evidence="1" type="ORF">SAMN05421783_12332</name>
</gene>
<organism evidence="1 2">
    <name type="scientific">Thiocapsa roseopersicina</name>
    <dbReference type="NCBI Taxonomy" id="1058"/>
    <lineage>
        <taxon>Bacteria</taxon>
        <taxon>Pseudomonadati</taxon>
        <taxon>Pseudomonadota</taxon>
        <taxon>Gammaproteobacteria</taxon>
        <taxon>Chromatiales</taxon>
        <taxon>Chromatiaceae</taxon>
        <taxon>Thiocapsa</taxon>
    </lineage>
</organism>
<sequence>MMDKRPLPDRPTAYLLLYVLVCSGCATRLAPAYDEHIVVGLTNANTQAMTLFAAFSAGAKQDQFAAYKDRYDGLIGSLHALEMQIHARPAPATPLRLAADFSRDEVDASGPPVEPIQGMARTITTTRDVHGANGLTATEVEAMRRQWMIYADQALTYEAYLER</sequence>
<accession>A0A1H3B793</accession>
<proteinExistence type="predicted"/>
<keyword evidence="2" id="KW-1185">Reference proteome</keyword>
<protein>
    <submittedName>
        <fullName evidence="1">Uncharacterized protein</fullName>
    </submittedName>
</protein>